<proteinExistence type="predicted"/>
<protein>
    <submittedName>
        <fullName evidence="3">Uncharacterized protein</fullName>
    </submittedName>
</protein>
<feature type="chain" id="PRO_5037182956" evidence="1">
    <location>
        <begin position="22"/>
        <end position="84"/>
    </location>
</feature>
<evidence type="ECO:0000313" key="2">
    <source>
        <dbReference type="Proteomes" id="UP000887566"/>
    </source>
</evidence>
<dbReference type="Proteomes" id="UP000887566">
    <property type="component" value="Unplaced"/>
</dbReference>
<dbReference type="AlphaFoldDB" id="A0A914XAW4"/>
<reference evidence="3" key="1">
    <citation type="submission" date="2022-11" db="UniProtKB">
        <authorList>
            <consortium name="WormBaseParasite"/>
        </authorList>
    </citation>
    <scope>IDENTIFICATION</scope>
</reference>
<evidence type="ECO:0000256" key="1">
    <source>
        <dbReference type="SAM" id="SignalP"/>
    </source>
</evidence>
<dbReference type="WBParaSite" id="PSAMB.scaffold67size88130.g1277.t1">
    <property type="protein sequence ID" value="PSAMB.scaffold67size88130.g1277.t1"/>
    <property type="gene ID" value="PSAMB.scaffold67size88130.g1277"/>
</dbReference>
<feature type="signal peptide" evidence="1">
    <location>
        <begin position="1"/>
        <end position="21"/>
    </location>
</feature>
<name>A0A914XAW4_9BILA</name>
<keyword evidence="1" id="KW-0732">Signal</keyword>
<evidence type="ECO:0000313" key="3">
    <source>
        <dbReference type="WBParaSite" id="PSAMB.scaffold67size88130.g1277.t1"/>
    </source>
</evidence>
<sequence>MDRLLIVLLGLLAVVLISVSSKDEPEEIKRGGMMHWIHRALPMRMKQHRYAVPFVRESELVKAEATEKDISEGDRTNWAMVQLS</sequence>
<keyword evidence="2" id="KW-1185">Reference proteome</keyword>
<accession>A0A914XAW4</accession>
<organism evidence="2 3">
    <name type="scientific">Plectus sambesii</name>
    <dbReference type="NCBI Taxonomy" id="2011161"/>
    <lineage>
        <taxon>Eukaryota</taxon>
        <taxon>Metazoa</taxon>
        <taxon>Ecdysozoa</taxon>
        <taxon>Nematoda</taxon>
        <taxon>Chromadorea</taxon>
        <taxon>Plectida</taxon>
        <taxon>Plectina</taxon>
        <taxon>Plectoidea</taxon>
        <taxon>Plectidae</taxon>
        <taxon>Plectus</taxon>
    </lineage>
</organism>